<accession>A0ABY7G2M3</accession>
<organism evidence="1 2">
    <name type="scientific">Mya arenaria</name>
    <name type="common">Soft-shell clam</name>
    <dbReference type="NCBI Taxonomy" id="6604"/>
    <lineage>
        <taxon>Eukaryota</taxon>
        <taxon>Metazoa</taxon>
        <taxon>Spiralia</taxon>
        <taxon>Lophotrochozoa</taxon>
        <taxon>Mollusca</taxon>
        <taxon>Bivalvia</taxon>
        <taxon>Autobranchia</taxon>
        <taxon>Heteroconchia</taxon>
        <taxon>Euheterodonta</taxon>
        <taxon>Imparidentia</taxon>
        <taxon>Neoheterodontei</taxon>
        <taxon>Myida</taxon>
        <taxon>Myoidea</taxon>
        <taxon>Myidae</taxon>
        <taxon>Mya</taxon>
    </lineage>
</organism>
<sequence length="63" mass="7146">MEEVEKVREERREASAHICGLWHSAHIDDLLPEDLSFPTQNIMNSCTMGELFNDLAKSLQTSA</sequence>
<evidence type="ECO:0000313" key="2">
    <source>
        <dbReference type="Proteomes" id="UP001164746"/>
    </source>
</evidence>
<gene>
    <name evidence="1" type="ORF">MAR_014174</name>
</gene>
<dbReference type="Proteomes" id="UP001164746">
    <property type="component" value="Chromosome 15"/>
</dbReference>
<evidence type="ECO:0000313" key="1">
    <source>
        <dbReference type="EMBL" id="WAR28470.1"/>
    </source>
</evidence>
<proteinExistence type="predicted"/>
<keyword evidence="2" id="KW-1185">Reference proteome</keyword>
<name>A0ABY7G2M3_MYAAR</name>
<reference evidence="1" key="1">
    <citation type="submission" date="2022-11" db="EMBL/GenBank/DDBJ databases">
        <title>Centuries of genome instability and evolution in soft-shell clam transmissible cancer (bioRxiv).</title>
        <authorList>
            <person name="Hart S.F.M."/>
            <person name="Yonemitsu M.A."/>
            <person name="Giersch R.M."/>
            <person name="Beal B.F."/>
            <person name="Arriagada G."/>
            <person name="Davis B.W."/>
            <person name="Ostrander E.A."/>
            <person name="Goff S.P."/>
            <person name="Metzger M.J."/>
        </authorList>
    </citation>
    <scope>NUCLEOTIDE SEQUENCE</scope>
    <source>
        <strain evidence="1">MELC-2E11</strain>
        <tissue evidence="1">Siphon/mantle</tissue>
    </source>
</reference>
<dbReference type="EMBL" id="CP111026">
    <property type="protein sequence ID" value="WAR28470.1"/>
    <property type="molecule type" value="Genomic_DNA"/>
</dbReference>
<protein>
    <submittedName>
        <fullName evidence="1">Uncharacterized protein</fullName>
    </submittedName>
</protein>